<feature type="transmembrane region" description="Helical" evidence="9">
    <location>
        <begin position="74"/>
        <end position="93"/>
    </location>
</feature>
<dbReference type="EMBL" id="JACJVJ010000002">
    <property type="protein sequence ID" value="MBC2778522.1"/>
    <property type="molecule type" value="Genomic_DNA"/>
</dbReference>
<evidence type="ECO:0000256" key="9">
    <source>
        <dbReference type="HAMAP-Rule" id="MF_00161"/>
    </source>
</evidence>
<keyword evidence="3 9" id="KW-0645">Protease</keyword>
<dbReference type="GO" id="GO:0006508">
    <property type="term" value="P:proteolysis"/>
    <property type="evidence" value="ECO:0007669"/>
    <property type="project" value="UniProtKB-KW"/>
</dbReference>
<dbReference type="InterPro" id="IPR001872">
    <property type="entry name" value="Peptidase_A8"/>
</dbReference>
<comment type="pathway">
    <text evidence="9">Protein modification; lipoprotein biosynthesis (signal peptide cleavage).</text>
</comment>
<keyword evidence="8 9" id="KW-0472">Membrane</keyword>
<dbReference type="PRINTS" id="PR00781">
    <property type="entry name" value="LIPOSIGPTASE"/>
</dbReference>
<feature type="transmembrane region" description="Helical" evidence="9">
    <location>
        <begin position="12"/>
        <end position="33"/>
    </location>
</feature>
<dbReference type="NCBIfam" id="TIGR00077">
    <property type="entry name" value="lspA"/>
    <property type="match status" value="1"/>
</dbReference>
<comment type="subcellular location">
    <subcellularLocation>
        <location evidence="9">Cell membrane</location>
        <topology evidence="9">Multi-pass membrane protein</topology>
    </subcellularLocation>
</comment>
<evidence type="ECO:0000256" key="2">
    <source>
        <dbReference type="ARBA" id="ARBA00022475"/>
    </source>
</evidence>
<evidence type="ECO:0000256" key="3">
    <source>
        <dbReference type="ARBA" id="ARBA00022670"/>
    </source>
</evidence>
<dbReference type="PANTHER" id="PTHR33695:SF1">
    <property type="entry name" value="LIPOPROTEIN SIGNAL PEPTIDASE"/>
    <property type="match status" value="1"/>
</dbReference>
<keyword evidence="4 9" id="KW-0812">Transmembrane</keyword>
<comment type="caution">
    <text evidence="11">The sequence shown here is derived from an EMBL/GenBank/DDBJ whole genome shotgun (WGS) entry which is preliminary data.</text>
</comment>
<evidence type="ECO:0000256" key="10">
    <source>
        <dbReference type="RuleBase" id="RU004181"/>
    </source>
</evidence>
<dbReference type="PANTHER" id="PTHR33695">
    <property type="entry name" value="LIPOPROTEIN SIGNAL PEPTIDASE"/>
    <property type="match status" value="1"/>
</dbReference>
<dbReference type="Pfam" id="PF01252">
    <property type="entry name" value="Peptidase_A8"/>
    <property type="match status" value="1"/>
</dbReference>
<dbReference type="Proteomes" id="UP000564378">
    <property type="component" value="Unassembled WGS sequence"/>
</dbReference>
<organism evidence="11 12">
    <name type="scientific">Parasphingopyxis marina</name>
    <dbReference type="NCBI Taxonomy" id="2761622"/>
    <lineage>
        <taxon>Bacteria</taxon>
        <taxon>Pseudomonadati</taxon>
        <taxon>Pseudomonadota</taxon>
        <taxon>Alphaproteobacteria</taxon>
        <taxon>Sphingomonadales</taxon>
        <taxon>Sphingomonadaceae</taxon>
        <taxon>Parasphingopyxis</taxon>
    </lineage>
</organism>
<evidence type="ECO:0000256" key="7">
    <source>
        <dbReference type="ARBA" id="ARBA00022989"/>
    </source>
</evidence>
<evidence type="ECO:0000256" key="8">
    <source>
        <dbReference type="ARBA" id="ARBA00023136"/>
    </source>
</evidence>
<dbReference type="GO" id="GO:0005886">
    <property type="term" value="C:plasma membrane"/>
    <property type="evidence" value="ECO:0007669"/>
    <property type="project" value="UniProtKB-SubCell"/>
</dbReference>
<accession>A0A842HZW9</accession>
<dbReference type="EC" id="3.4.23.36" evidence="9"/>
<dbReference type="AlphaFoldDB" id="A0A842HZW9"/>
<comment type="function">
    <text evidence="9">This protein specifically catalyzes the removal of signal peptides from prolipoproteins.</text>
</comment>
<evidence type="ECO:0000313" key="11">
    <source>
        <dbReference type="EMBL" id="MBC2778522.1"/>
    </source>
</evidence>
<evidence type="ECO:0000256" key="4">
    <source>
        <dbReference type="ARBA" id="ARBA00022692"/>
    </source>
</evidence>
<feature type="transmembrane region" description="Helical" evidence="9">
    <location>
        <begin position="138"/>
        <end position="160"/>
    </location>
</feature>
<sequence>MSENRRLTRTTMIGYVLAAAIFLIDQVSKYWIIALIQLPQRGQIELLSILNFTWVENRGVSLGMLTASSDTQRWLLVGLTGAISLGVIVWIWREKRVQDVFALGLVLGGAIGNLSDRIRYGYVADFIDLHFGDFQPFLVFNVADAAITIGVVILVLRAFLLREKPEPVETE</sequence>
<dbReference type="RefSeq" id="WP_185801771.1">
    <property type="nucleotide sequence ID" value="NZ_JACJVJ010000002.1"/>
</dbReference>
<feature type="active site" evidence="9">
    <location>
        <position position="125"/>
    </location>
</feature>
<keyword evidence="2 9" id="KW-1003">Cell membrane</keyword>
<dbReference type="GO" id="GO:0004190">
    <property type="term" value="F:aspartic-type endopeptidase activity"/>
    <property type="evidence" value="ECO:0007669"/>
    <property type="project" value="UniProtKB-UniRule"/>
</dbReference>
<dbReference type="HAMAP" id="MF_00161">
    <property type="entry name" value="LspA"/>
    <property type="match status" value="1"/>
</dbReference>
<evidence type="ECO:0000256" key="6">
    <source>
        <dbReference type="ARBA" id="ARBA00022801"/>
    </source>
</evidence>
<evidence type="ECO:0000256" key="5">
    <source>
        <dbReference type="ARBA" id="ARBA00022750"/>
    </source>
</evidence>
<feature type="transmembrane region" description="Helical" evidence="9">
    <location>
        <begin position="100"/>
        <end position="118"/>
    </location>
</feature>
<gene>
    <name evidence="9 11" type="primary">lspA</name>
    <name evidence="11" type="ORF">H6P80_12930</name>
</gene>
<name>A0A842HZW9_9SPHN</name>
<keyword evidence="7 9" id="KW-1133">Transmembrane helix</keyword>
<dbReference type="UniPathway" id="UPA00665"/>
<proteinExistence type="inferred from homology"/>
<keyword evidence="5 9" id="KW-0064">Aspartyl protease</keyword>
<keyword evidence="12" id="KW-1185">Reference proteome</keyword>
<comment type="catalytic activity">
    <reaction evidence="9">
        <text>Release of signal peptides from bacterial membrane prolipoproteins. Hydrolyzes -Xaa-Yaa-Zaa-|-(S,diacylglyceryl)Cys-, in which Xaa is hydrophobic (preferably Leu), and Yaa (Ala or Ser) and Zaa (Gly or Ala) have small, neutral side chains.</text>
        <dbReference type="EC" id="3.4.23.36"/>
    </reaction>
</comment>
<evidence type="ECO:0000313" key="12">
    <source>
        <dbReference type="Proteomes" id="UP000564378"/>
    </source>
</evidence>
<feature type="active site" evidence="9">
    <location>
        <position position="144"/>
    </location>
</feature>
<protein>
    <recommendedName>
        <fullName evidence="9">Lipoprotein signal peptidase</fullName>
        <ecNumber evidence="9">3.4.23.36</ecNumber>
    </recommendedName>
    <alternativeName>
        <fullName evidence="9">Prolipoprotein signal peptidase</fullName>
    </alternativeName>
    <alternativeName>
        <fullName evidence="9">Signal peptidase II</fullName>
        <shortName evidence="9">SPase II</shortName>
    </alternativeName>
</protein>
<reference evidence="11 12" key="1">
    <citation type="submission" date="2020-08" db="EMBL/GenBank/DDBJ databases">
        <title>Draft genome sequence of Parasphingopyxis sp. GrpM-11.</title>
        <authorList>
            <person name="Oh J."/>
            <person name="Roh D.-H."/>
        </authorList>
    </citation>
    <scope>NUCLEOTIDE SEQUENCE [LARGE SCALE GENOMIC DNA]</scope>
    <source>
        <strain evidence="11 12">GrpM-11</strain>
    </source>
</reference>
<keyword evidence="6 9" id="KW-0378">Hydrolase</keyword>
<evidence type="ECO:0000256" key="1">
    <source>
        <dbReference type="ARBA" id="ARBA00006139"/>
    </source>
</evidence>
<comment type="similarity">
    <text evidence="1 9 10">Belongs to the peptidase A8 family.</text>
</comment>